<gene>
    <name evidence="4" type="ORF">SAMN05661012_00284</name>
</gene>
<organism evidence="4 5">
    <name type="scientific">Chitinophaga sancti</name>
    <dbReference type="NCBI Taxonomy" id="1004"/>
    <lineage>
        <taxon>Bacteria</taxon>
        <taxon>Pseudomonadati</taxon>
        <taxon>Bacteroidota</taxon>
        <taxon>Chitinophagia</taxon>
        <taxon>Chitinophagales</taxon>
        <taxon>Chitinophagaceae</taxon>
        <taxon>Chitinophaga</taxon>
    </lineage>
</organism>
<evidence type="ECO:0000256" key="1">
    <source>
        <dbReference type="SAM" id="MobiDB-lite"/>
    </source>
</evidence>
<reference evidence="4 5" key="1">
    <citation type="submission" date="2016-11" db="EMBL/GenBank/DDBJ databases">
        <authorList>
            <person name="Jaros S."/>
            <person name="Januszkiewicz K."/>
            <person name="Wedrychowicz H."/>
        </authorList>
    </citation>
    <scope>NUCLEOTIDE SEQUENCE [LARGE SCALE GENOMIC DNA]</scope>
    <source>
        <strain evidence="4 5">DSM 784</strain>
    </source>
</reference>
<proteinExistence type="predicted"/>
<dbReference type="GO" id="GO:1990351">
    <property type="term" value="C:transporter complex"/>
    <property type="evidence" value="ECO:0007669"/>
    <property type="project" value="TreeGrafter"/>
</dbReference>
<feature type="domain" description="LPS-assembly protein LptD central" evidence="3">
    <location>
        <begin position="252"/>
        <end position="727"/>
    </location>
</feature>
<evidence type="ECO:0000313" key="5">
    <source>
        <dbReference type="Proteomes" id="UP000183788"/>
    </source>
</evidence>
<feature type="transmembrane region" description="Helical" evidence="2">
    <location>
        <begin position="12"/>
        <end position="35"/>
    </location>
</feature>
<dbReference type="PANTHER" id="PTHR30189">
    <property type="entry name" value="LPS-ASSEMBLY PROTEIN"/>
    <property type="match status" value="1"/>
</dbReference>
<evidence type="ECO:0000313" key="4">
    <source>
        <dbReference type="EMBL" id="SFW15335.1"/>
    </source>
</evidence>
<dbReference type="GO" id="GO:0009279">
    <property type="term" value="C:cell outer membrane"/>
    <property type="evidence" value="ECO:0007669"/>
    <property type="project" value="TreeGrafter"/>
</dbReference>
<accession>A0A1K1LWU1</accession>
<dbReference type="InterPro" id="IPR050218">
    <property type="entry name" value="LptD"/>
</dbReference>
<dbReference type="Proteomes" id="UP000183788">
    <property type="component" value="Unassembled WGS sequence"/>
</dbReference>
<evidence type="ECO:0000259" key="3">
    <source>
        <dbReference type="Pfam" id="PF19838"/>
    </source>
</evidence>
<dbReference type="STRING" id="1004.SAMN05661012_00284"/>
<evidence type="ECO:0000256" key="2">
    <source>
        <dbReference type="SAM" id="Phobius"/>
    </source>
</evidence>
<keyword evidence="2" id="KW-0472">Membrane</keyword>
<feature type="region of interest" description="Disordered" evidence="1">
    <location>
        <begin position="56"/>
        <end position="83"/>
    </location>
</feature>
<name>A0A1K1LWU1_9BACT</name>
<dbReference type="AlphaFoldDB" id="A0A1K1LWU1"/>
<keyword evidence="2" id="KW-0812">Transmembrane</keyword>
<keyword evidence="2" id="KW-1133">Transmembrane helix</keyword>
<protein>
    <recommendedName>
        <fullName evidence="3">LPS-assembly protein LptD central domain-containing protein</fullName>
    </recommendedName>
</protein>
<feature type="compositionally biased region" description="Basic and acidic residues" evidence="1">
    <location>
        <begin position="67"/>
        <end position="77"/>
    </location>
</feature>
<sequence length="923" mass="103139">MHPSYKNNYKKFLRQIYLVFAGILIAVPVIFSGLASPRSNLTVSYNIFADTVPKGPDTTTPALKTPEPAKNDTEPPARIDTLGMTTDSTGVDSLHGPKLSKDSLDAPVAYKAKDSIILVIPDKKFYMYGTANTKYKTMEITAERMTYLQSTGIMEATTARDTAGKPFGRPHFKDGGQEFDSDTLRFAMETKKAKIYNTKSQYGEGYVHSEQTKRLPDNSIFGFKNGYTTCNLDTPHFQFRARKIKVIPDKLVISGPANLEIEGIPTPLFIPFAIFPITQGQRSGILVPGYVVNAQKGMGLENGGYYLGLGEHFDLTMRGDIYSYGSWSLTASPTYRKRYHYNGGMTLSFANTRFGDPSVKSEFSRSRDFRVTWNHSMDSKARPGINFGANVNFGTSSYNTYNVYDYATRVNNNIGSSISFSKTWQGKPYNFTSGLTHSQNLSTRDVQIAFPNATFSMNTQYPFQPKELVGKAKWYHKLGIGYTATLANSVSFKDSVFGKSKMWDALQSGMKQNIPISFTIPIFKNFTLSPGISYAEYWYTKKTERKWNPNKRVSIDSLGGLDTIYTQGFFAARQASASISLSTAIYGMYIFPKGSKVKAIRHVMRPTLSVSTQPDLAGNAYYNLQYNSAGDKQRTSFFTSSSVGVPSEGRAGSISFGLDNNLEMKVFSMKDTSANHEKKVKILDGFGFNGSYNMLADSFKLSTFSLYARTNLFDKINITASGNIDPYVYNSRGKKLDRYVWNTGKFSPGRLANATIALSTSLTSPDKKAKAKQDQLNNIENTESTDAAFQAQQRQLQAVKKNPGEYVDFDIPWKLDLSYSLTYSNTISADSGGVVKRFTQYLTFSGDFSLTPKWKVGVNSGYDFINSQLGYTNMYISRDLHCWQMSINLIPIGTYRQFSITISPKAGILRDLRINRSRTFYDL</sequence>
<dbReference type="EMBL" id="FPIZ01000001">
    <property type="protein sequence ID" value="SFW15335.1"/>
    <property type="molecule type" value="Genomic_DNA"/>
</dbReference>
<dbReference type="InterPro" id="IPR045659">
    <property type="entry name" value="LptD_2"/>
</dbReference>
<dbReference type="Pfam" id="PF19838">
    <property type="entry name" value="LptD_2"/>
    <property type="match status" value="1"/>
</dbReference>
<dbReference type="PANTHER" id="PTHR30189:SF1">
    <property type="entry name" value="LPS-ASSEMBLY PROTEIN LPTD"/>
    <property type="match status" value="1"/>
</dbReference>